<evidence type="ECO:0000256" key="12">
    <source>
        <dbReference type="ARBA" id="ARBA00023242"/>
    </source>
</evidence>
<accession>A0A318ZL59</accession>
<dbReference type="PANTHER" id="PTHR13269:SF6">
    <property type="entry name" value="NUCLEOPORIN NDC1"/>
    <property type="match status" value="1"/>
</dbReference>
<dbReference type="GO" id="GO:0005816">
    <property type="term" value="C:spindle pole body"/>
    <property type="evidence" value="ECO:0007669"/>
    <property type="project" value="TreeGrafter"/>
</dbReference>
<evidence type="ECO:0000256" key="2">
    <source>
        <dbReference type="ARBA" id="ARBA00004567"/>
    </source>
</evidence>
<evidence type="ECO:0000256" key="6">
    <source>
        <dbReference type="ARBA" id="ARBA00022816"/>
    </source>
</evidence>
<evidence type="ECO:0000313" key="15">
    <source>
        <dbReference type="Proteomes" id="UP000248349"/>
    </source>
</evidence>
<dbReference type="GO" id="GO:0070762">
    <property type="term" value="C:nuclear pore transmembrane ring"/>
    <property type="evidence" value="ECO:0007669"/>
    <property type="project" value="TreeGrafter"/>
</dbReference>
<feature type="transmembrane region" description="Helical" evidence="13">
    <location>
        <begin position="208"/>
        <end position="227"/>
    </location>
</feature>
<evidence type="ECO:0000256" key="9">
    <source>
        <dbReference type="ARBA" id="ARBA00023010"/>
    </source>
</evidence>
<dbReference type="PANTHER" id="PTHR13269">
    <property type="entry name" value="NUCLEOPORIN NDC1"/>
    <property type="match status" value="1"/>
</dbReference>
<dbReference type="GeneID" id="37073768"/>
<keyword evidence="7" id="KW-0653">Protein transport</keyword>
<keyword evidence="15" id="KW-1185">Reference proteome</keyword>
<comment type="similarity">
    <text evidence="3">Belongs to the NDC1 family.</text>
</comment>
<feature type="transmembrane region" description="Helical" evidence="13">
    <location>
        <begin position="21"/>
        <end position="40"/>
    </location>
</feature>
<evidence type="ECO:0000256" key="4">
    <source>
        <dbReference type="ARBA" id="ARBA00022448"/>
    </source>
</evidence>
<dbReference type="GO" id="GO:0006999">
    <property type="term" value="P:nuclear pore organization"/>
    <property type="evidence" value="ECO:0007669"/>
    <property type="project" value="TreeGrafter"/>
</dbReference>
<keyword evidence="9" id="KW-0811">Translocation</keyword>
<dbReference type="GO" id="GO:0106166">
    <property type="term" value="F:spindle pole body-nuclear membrane anchor activity"/>
    <property type="evidence" value="ECO:0007669"/>
    <property type="project" value="TreeGrafter"/>
</dbReference>
<evidence type="ECO:0000256" key="10">
    <source>
        <dbReference type="ARBA" id="ARBA00023132"/>
    </source>
</evidence>
<feature type="transmembrane region" description="Helical" evidence="13">
    <location>
        <begin position="46"/>
        <end position="72"/>
    </location>
</feature>
<evidence type="ECO:0000256" key="7">
    <source>
        <dbReference type="ARBA" id="ARBA00022927"/>
    </source>
</evidence>
<dbReference type="OrthoDB" id="67850at2759"/>
<dbReference type="STRING" id="1450539.A0A318ZL59"/>
<dbReference type="GO" id="GO:0015031">
    <property type="term" value="P:protein transport"/>
    <property type="evidence" value="ECO:0007669"/>
    <property type="project" value="UniProtKB-KW"/>
</dbReference>
<dbReference type="GO" id="GO:0051028">
    <property type="term" value="P:mRNA transport"/>
    <property type="evidence" value="ECO:0007669"/>
    <property type="project" value="UniProtKB-KW"/>
</dbReference>
<evidence type="ECO:0000313" key="14">
    <source>
        <dbReference type="EMBL" id="PYH47495.1"/>
    </source>
</evidence>
<comment type="subcellular location">
    <subcellularLocation>
        <location evidence="1">Nucleus membrane</location>
        <topology evidence="1">Multi-pass membrane protein</topology>
    </subcellularLocation>
    <subcellularLocation>
        <location evidence="2">Nucleus</location>
        <location evidence="2">Nuclear pore complex</location>
    </subcellularLocation>
</comment>
<evidence type="ECO:0000256" key="3">
    <source>
        <dbReference type="ARBA" id="ARBA00005760"/>
    </source>
</evidence>
<protein>
    <recommendedName>
        <fullName evidence="16">Nuclear envelope protein</fullName>
    </recommendedName>
</protein>
<keyword evidence="11 13" id="KW-0472">Membrane</keyword>
<keyword evidence="5 13" id="KW-0812">Transmembrane</keyword>
<reference evidence="14 15" key="1">
    <citation type="submission" date="2016-12" db="EMBL/GenBank/DDBJ databases">
        <title>The genomes of Aspergillus section Nigri reveals drivers in fungal speciation.</title>
        <authorList>
            <consortium name="DOE Joint Genome Institute"/>
            <person name="Vesth T.C."/>
            <person name="Nybo J."/>
            <person name="Theobald S."/>
            <person name="Brandl J."/>
            <person name="Frisvad J.C."/>
            <person name="Nielsen K.F."/>
            <person name="Lyhne E.K."/>
            <person name="Kogle M.E."/>
            <person name="Kuo A."/>
            <person name="Riley R."/>
            <person name="Clum A."/>
            <person name="Nolan M."/>
            <person name="Lipzen A."/>
            <person name="Salamov A."/>
            <person name="Henrissat B."/>
            <person name="Wiebenga A."/>
            <person name="De Vries R.P."/>
            <person name="Grigoriev I.V."/>
            <person name="Mortensen U.H."/>
            <person name="Andersen M.R."/>
            <person name="Baker S.E."/>
        </authorList>
    </citation>
    <scope>NUCLEOTIDE SEQUENCE [LARGE SCALE GENOMIC DNA]</scope>
    <source>
        <strain evidence="14 15">JOP 1030-1</strain>
    </source>
</reference>
<dbReference type="Pfam" id="PF09531">
    <property type="entry name" value="Ndc1_Nup"/>
    <property type="match status" value="1"/>
</dbReference>
<evidence type="ECO:0000256" key="13">
    <source>
        <dbReference type="SAM" id="Phobius"/>
    </source>
</evidence>
<evidence type="ECO:0000256" key="1">
    <source>
        <dbReference type="ARBA" id="ARBA00004232"/>
    </source>
</evidence>
<keyword evidence="4" id="KW-0813">Transport</keyword>
<dbReference type="GO" id="GO:0070631">
    <property type="term" value="P:spindle pole body localization"/>
    <property type="evidence" value="ECO:0007669"/>
    <property type="project" value="TreeGrafter"/>
</dbReference>
<evidence type="ECO:0000256" key="5">
    <source>
        <dbReference type="ARBA" id="ARBA00022692"/>
    </source>
</evidence>
<organism evidence="14 15">
    <name type="scientific">Aspergillus saccharolyticus JOP 1030-1</name>
    <dbReference type="NCBI Taxonomy" id="1450539"/>
    <lineage>
        <taxon>Eukaryota</taxon>
        <taxon>Fungi</taxon>
        <taxon>Dikarya</taxon>
        <taxon>Ascomycota</taxon>
        <taxon>Pezizomycotina</taxon>
        <taxon>Eurotiomycetes</taxon>
        <taxon>Eurotiomycetidae</taxon>
        <taxon>Eurotiales</taxon>
        <taxon>Aspergillaceae</taxon>
        <taxon>Aspergillus</taxon>
        <taxon>Aspergillus subgen. Circumdati</taxon>
    </lineage>
</organism>
<proteinExistence type="inferred from homology"/>
<dbReference type="GO" id="GO:0031965">
    <property type="term" value="C:nuclear membrane"/>
    <property type="evidence" value="ECO:0007669"/>
    <property type="project" value="UniProtKB-SubCell"/>
</dbReference>
<sequence>MAAARPRPYRRILTSALHRRFVHASALALLVCYIVAFAMGEKSSWLWSWFPIGACGIRAVLLSLCSLVIFVLRVGQMHLGARTTVSSISTFKQLIPFEAFQTFGWYIFSAWWFNEIYRWSSPLSARLEWVNRARPHERASLNERAIYLYTYHLTLAVTQSLAHLWHDYDRVHVSLVKRSDNHTNVETFLKRIQTALTKALIRGVKRSFIVALICPLAYSIVLRRFAWSTTLYFAKLFWDFPRSAAHPPGFLPPISPGIMLRSIVSGALLMTCWESASVFFTNFLGKEPLKRGQPLTADAKDPNGSLLTGLTAKKEMVRAFAFWELLLISQQFPDRRKAIFNDIDREEGAAWSQILSAATAVIKAVSSRIKVKAAEKNYLDKRDGEKSTSGNEIDDQFQKGPVLRTLPRLTDPLKDPGEVDIFVSASKPHSRQERLSEAVKSFGNNPDWTPAARAKARNVLDRATAMISPEEVNLLTRPLFTKKPEDLHPLVATVLRTPIGRLFQQTYARRLSGIVLGTPHSDICSINHSINSITCLAIKSLEEDSYGKVQADVPAIIRLFTETIETLEPFVNGGLDAHWTDVDFPPSSDPEAQAQARRVPDVELVLTTLKLSLTDILSAFNKYFTVIGLEAKDLRLAKEAAGLAD</sequence>
<keyword evidence="12" id="KW-0539">Nucleus</keyword>
<dbReference type="AlphaFoldDB" id="A0A318ZL59"/>
<name>A0A318ZL59_9EURO</name>
<keyword evidence="8 13" id="KW-1133">Transmembrane helix</keyword>
<dbReference type="Proteomes" id="UP000248349">
    <property type="component" value="Unassembled WGS sequence"/>
</dbReference>
<evidence type="ECO:0000256" key="11">
    <source>
        <dbReference type="ARBA" id="ARBA00023136"/>
    </source>
</evidence>
<evidence type="ECO:0008006" key="16">
    <source>
        <dbReference type="Google" id="ProtNLM"/>
    </source>
</evidence>
<keyword evidence="10" id="KW-0906">Nuclear pore complex</keyword>
<dbReference type="EMBL" id="KZ821224">
    <property type="protein sequence ID" value="PYH47495.1"/>
    <property type="molecule type" value="Genomic_DNA"/>
</dbReference>
<dbReference type="RefSeq" id="XP_025433477.1">
    <property type="nucleotide sequence ID" value="XM_025572540.1"/>
</dbReference>
<keyword evidence="6" id="KW-0509">mRNA transport</keyword>
<dbReference type="InterPro" id="IPR019049">
    <property type="entry name" value="Nucleoporin_prot_Ndc1/Nup"/>
</dbReference>
<evidence type="ECO:0000256" key="8">
    <source>
        <dbReference type="ARBA" id="ARBA00022989"/>
    </source>
</evidence>
<gene>
    <name evidence="14" type="ORF">BP01DRAFT_314683</name>
</gene>